<reference evidence="1 2" key="1">
    <citation type="submission" date="2016-05" db="EMBL/GenBank/DDBJ databases">
        <title>Genome sequencing reveals origins of a unique bacterial endosymbiosis in the earliest lineages of terrestrial Fungi.</title>
        <authorList>
            <consortium name="DOE Joint Genome Institute"/>
            <person name="Uehling J."/>
            <person name="Gryganskyi A."/>
            <person name="Hameed K."/>
            <person name="Tschaplinski T."/>
            <person name="Misztal P."/>
            <person name="Wu S."/>
            <person name="Desiro A."/>
            <person name="Vande Pol N."/>
            <person name="Du Z.-Y."/>
            <person name="Zienkiewicz A."/>
            <person name="Zienkiewicz K."/>
            <person name="Morin E."/>
            <person name="Tisserant E."/>
            <person name="Splivallo R."/>
            <person name="Hainaut M."/>
            <person name="Henrissat B."/>
            <person name="Ohm R."/>
            <person name="Kuo A."/>
            <person name="Yan J."/>
            <person name="Lipzen A."/>
            <person name="Nolan M."/>
            <person name="Labutti K."/>
            <person name="Barry K."/>
            <person name="Goldstein A."/>
            <person name="Labbe J."/>
            <person name="Schadt C."/>
            <person name="Tuskan G."/>
            <person name="Grigoriev I."/>
            <person name="Martin F."/>
            <person name="Vilgalys R."/>
            <person name="Bonito G."/>
        </authorList>
    </citation>
    <scope>NUCLEOTIDE SEQUENCE [LARGE SCALE GENOMIC DNA]</scope>
    <source>
        <strain evidence="1 2">AG-77</strain>
    </source>
</reference>
<evidence type="ECO:0000313" key="2">
    <source>
        <dbReference type="Proteomes" id="UP000078512"/>
    </source>
</evidence>
<gene>
    <name evidence="1" type="ORF">K457DRAFT_19226</name>
</gene>
<evidence type="ECO:0000313" key="1">
    <source>
        <dbReference type="EMBL" id="OAQ29421.1"/>
    </source>
</evidence>
<dbReference type="EMBL" id="KV442041">
    <property type="protein sequence ID" value="OAQ29421.1"/>
    <property type="molecule type" value="Genomic_DNA"/>
</dbReference>
<dbReference type="Proteomes" id="UP000078512">
    <property type="component" value="Unassembled WGS sequence"/>
</dbReference>
<organism evidence="1 2">
    <name type="scientific">Linnemannia elongata AG-77</name>
    <dbReference type="NCBI Taxonomy" id="1314771"/>
    <lineage>
        <taxon>Eukaryota</taxon>
        <taxon>Fungi</taxon>
        <taxon>Fungi incertae sedis</taxon>
        <taxon>Mucoromycota</taxon>
        <taxon>Mortierellomycotina</taxon>
        <taxon>Mortierellomycetes</taxon>
        <taxon>Mortierellales</taxon>
        <taxon>Mortierellaceae</taxon>
        <taxon>Linnemannia</taxon>
    </lineage>
</organism>
<dbReference type="AlphaFoldDB" id="A0A197JYA1"/>
<keyword evidence="2" id="KW-1185">Reference proteome</keyword>
<sequence length="216" mass="24046">MGSRVMAEIHTGNWELRLILRTAEQVKVSASACKAADFSCNQNTTCDLQTLYLLSSIILSDSPSICSELKCAISRDLIVVEDKRVITPQFSYLCLLIRHLISRMSALLNKHHFSLLPPVLDLFTGLNGRPTIGVYFLIITLIEFEEIDDVRHTLETLYQKGVTGITTDIVGGDGGYSYIASDFTELFLPQQRSLILHIDFRSTLDCSNSVPRSTTG</sequence>
<accession>A0A197JYA1</accession>
<name>A0A197JYA1_9FUNG</name>
<proteinExistence type="predicted"/>
<protein>
    <submittedName>
        <fullName evidence="1">Uncharacterized protein</fullName>
    </submittedName>
</protein>